<accession>A0ABY2UNN6</accession>
<evidence type="ECO:0000313" key="3">
    <source>
        <dbReference type="EMBL" id="TLM79987.1"/>
    </source>
</evidence>
<sequence>MTKHSGNQGHNQPRRRAVAIGQNGRDDVAKILAAGYGEVAERIIESAREHEIFVRDAPALVSLLMQLNLDQKIPPKLYAVIAEILIWSRNFETEKLKKNQLNNKNCLIYGQESCNEQSD</sequence>
<protein>
    <submittedName>
        <fullName evidence="3">Flagellar protein FhlB</fullName>
    </submittedName>
</protein>
<dbReference type="InterPro" id="IPR006135">
    <property type="entry name" value="T3SS_substrate_exporter"/>
</dbReference>
<proteinExistence type="inferred from homology"/>
<evidence type="ECO:0000256" key="2">
    <source>
        <dbReference type="SAM" id="MobiDB-lite"/>
    </source>
</evidence>
<gene>
    <name evidence="3" type="ORF">FDY93_01015</name>
</gene>
<feature type="region of interest" description="Disordered" evidence="2">
    <location>
        <begin position="1"/>
        <end position="20"/>
    </location>
</feature>
<dbReference type="EMBL" id="VANI01000001">
    <property type="protein sequence ID" value="TLM79987.1"/>
    <property type="molecule type" value="Genomic_DNA"/>
</dbReference>
<dbReference type="SUPFAM" id="SSF160544">
    <property type="entry name" value="EscU C-terminal domain-like"/>
    <property type="match status" value="1"/>
</dbReference>
<keyword evidence="4" id="KW-1185">Reference proteome</keyword>
<name>A0ABY2UNN6_9GAMM</name>
<evidence type="ECO:0000313" key="4">
    <source>
        <dbReference type="Proteomes" id="UP000306791"/>
    </source>
</evidence>
<dbReference type="RefSeq" id="WP_138233872.1">
    <property type="nucleotide sequence ID" value="NZ_CP185860.1"/>
</dbReference>
<comment type="caution">
    <text evidence="3">The sequence shown here is derived from an EMBL/GenBank/DDBJ whole genome shotgun (WGS) entry which is preliminary data.</text>
</comment>
<keyword evidence="3" id="KW-0966">Cell projection</keyword>
<dbReference type="Proteomes" id="UP000306791">
    <property type="component" value="Unassembled WGS sequence"/>
</dbReference>
<keyword evidence="3" id="KW-0282">Flagellum</keyword>
<dbReference type="Pfam" id="PF01312">
    <property type="entry name" value="Bac_export_2"/>
    <property type="match status" value="1"/>
</dbReference>
<keyword evidence="3" id="KW-0969">Cilium</keyword>
<feature type="compositionally biased region" description="Polar residues" evidence="2">
    <location>
        <begin position="1"/>
        <end position="11"/>
    </location>
</feature>
<dbReference type="InterPro" id="IPR029025">
    <property type="entry name" value="T3SS_substrate_exporter_C"/>
</dbReference>
<organism evidence="3 4">
    <name type="scientific">Microbulbifer harenosus</name>
    <dbReference type="NCBI Taxonomy" id="2576840"/>
    <lineage>
        <taxon>Bacteria</taxon>
        <taxon>Pseudomonadati</taxon>
        <taxon>Pseudomonadota</taxon>
        <taxon>Gammaproteobacteria</taxon>
        <taxon>Cellvibrionales</taxon>
        <taxon>Microbulbiferaceae</taxon>
        <taxon>Microbulbifer</taxon>
    </lineage>
</organism>
<comment type="similarity">
    <text evidence="1">Belongs to the type III secretion exporter family.</text>
</comment>
<reference evidence="3 4" key="1">
    <citation type="submission" date="2019-05" db="EMBL/GenBank/DDBJ databases">
        <title>Microbulbifer harenosus sp. nov., an alginate-degrading bacterium isolated from coastal sand.</title>
        <authorList>
            <person name="Huang H."/>
            <person name="Mo K."/>
            <person name="Bao S."/>
        </authorList>
    </citation>
    <scope>NUCLEOTIDE SEQUENCE [LARGE SCALE GENOMIC DNA]</scope>
    <source>
        <strain evidence="3 4">HB161719</strain>
    </source>
</reference>
<dbReference type="Gene3D" id="3.40.1690.10">
    <property type="entry name" value="secretion proteins EscU"/>
    <property type="match status" value="1"/>
</dbReference>
<evidence type="ECO:0000256" key="1">
    <source>
        <dbReference type="ARBA" id="ARBA00010690"/>
    </source>
</evidence>